<sequence length="408" mass="45250">MHNLGTVIKFETLRALKKPTFWLAIFAIPIIYAVIFFIGHITSQQTNEKLKELSEGKFSFQITDESGVVDNNIVGQFEGKISANKEESIKEVKEGSLDAYYYIPKNLQEDKIELYGKDRGFSETDKYRIVLDAILKNSGNTVVEPNKIAVVNKTYKTDQTIFKNGEKYDRVSEMIVPGAFLVIFYFVVSLLSGRMLTSTTEEKENRVTEMILTSISAKTLIVGKIISLFILGVVQIFTLFTPIILGYFAVINGKLSGVNLPDIRPFIENIKLNPISIAIAVTVLVAGFLMITSFIVALGSAMPTAQEAGNWMSFIILALMAPFFMMNMFLVGSNNLAVHVISYFPLTSPIALLLRNTLGTLAIHEAIIGIGLLVMFTAIAITLAVRIFQYGTISYGKKVSLKTLFSNK</sequence>
<dbReference type="InterPro" id="IPR013525">
    <property type="entry name" value="ABC2_TM"/>
</dbReference>
<gene>
    <name evidence="8" type="ORF">G6CMJM_00580</name>
</gene>
<feature type="transmembrane region" description="Helical" evidence="6">
    <location>
        <begin position="275"/>
        <end position="299"/>
    </location>
</feature>
<feature type="domain" description="ABC-2 type transporter transmembrane" evidence="7">
    <location>
        <begin position="21"/>
        <end position="385"/>
    </location>
</feature>
<dbReference type="EMBL" id="PRLK01000011">
    <property type="protein sequence ID" value="RYC72344.1"/>
    <property type="molecule type" value="Genomic_DNA"/>
</dbReference>
<keyword evidence="5 6" id="KW-0472">Membrane</keyword>
<dbReference type="InterPro" id="IPR051449">
    <property type="entry name" value="ABC-2_transporter_component"/>
</dbReference>
<name>A0ABY0FHB3_9BACT</name>
<evidence type="ECO:0000313" key="8">
    <source>
        <dbReference type="EMBL" id="RYC72344.1"/>
    </source>
</evidence>
<keyword evidence="2" id="KW-1003">Cell membrane</keyword>
<feature type="transmembrane region" description="Helical" evidence="6">
    <location>
        <begin position="225"/>
        <end position="250"/>
    </location>
</feature>
<dbReference type="RefSeq" id="WP_129718972.1">
    <property type="nucleotide sequence ID" value="NZ_PRLK01000011.1"/>
</dbReference>
<feature type="transmembrane region" description="Helical" evidence="6">
    <location>
        <begin position="336"/>
        <end position="354"/>
    </location>
</feature>
<reference evidence="8 9" key="2">
    <citation type="journal article" date="2020" name="Cell Rep.">
        <title>Acquisition and Adaptation of Ultra-small Parasitic Reduced Genome Bacteria to Mammalian Hosts.</title>
        <authorList>
            <person name="McLean J.S."/>
            <person name="Bor B."/>
            <person name="Kerns K.A."/>
            <person name="Liu Q."/>
            <person name="To T.T."/>
            <person name="Solden L."/>
            <person name="Hendrickson E.L."/>
            <person name="Wrighton K."/>
            <person name="Shi W."/>
            <person name="He X."/>
        </authorList>
    </citation>
    <scope>NUCLEOTIDE SEQUENCE [LARGE SCALE GENOMIC DNA]</scope>
    <source>
        <strain evidence="8 9">TM7_CMJM_G6_1_HOT_870</strain>
    </source>
</reference>
<evidence type="ECO:0000256" key="5">
    <source>
        <dbReference type="ARBA" id="ARBA00023136"/>
    </source>
</evidence>
<accession>A0ABY0FHB3</accession>
<evidence type="ECO:0000256" key="4">
    <source>
        <dbReference type="ARBA" id="ARBA00022989"/>
    </source>
</evidence>
<evidence type="ECO:0000313" key="9">
    <source>
        <dbReference type="Proteomes" id="UP001190925"/>
    </source>
</evidence>
<protein>
    <recommendedName>
        <fullName evidence="7">ABC-2 type transporter transmembrane domain-containing protein</fullName>
    </recommendedName>
</protein>
<dbReference type="Pfam" id="PF12698">
    <property type="entry name" value="ABC2_membrane_3"/>
    <property type="match status" value="1"/>
</dbReference>
<dbReference type="PANTHER" id="PTHR30294">
    <property type="entry name" value="MEMBRANE COMPONENT OF ABC TRANSPORTER YHHJ-RELATED"/>
    <property type="match status" value="1"/>
</dbReference>
<comment type="caution">
    <text evidence="8">The sequence shown here is derived from an EMBL/GenBank/DDBJ whole genome shotgun (WGS) entry which is preliminary data.</text>
</comment>
<dbReference type="PANTHER" id="PTHR30294:SF29">
    <property type="entry name" value="MULTIDRUG ABC TRANSPORTER PERMEASE YBHS-RELATED"/>
    <property type="match status" value="1"/>
</dbReference>
<evidence type="ECO:0000259" key="7">
    <source>
        <dbReference type="Pfam" id="PF12698"/>
    </source>
</evidence>
<keyword evidence="4 6" id="KW-1133">Transmembrane helix</keyword>
<keyword evidence="3 6" id="KW-0812">Transmembrane</keyword>
<feature type="transmembrane region" description="Helical" evidence="6">
    <location>
        <begin position="311"/>
        <end position="330"/>
    </location>
</feature>
<evidence type="ECO:0000256" key="2">
    <source>
        <dbReference type="ARBA" id="ARBA00022475"/>
    </source>
</evidence>
<evidence type="ECO:0000256" key="1">
    <source>
        <dbReference type="ARBA" id="ARBA00004651"/>
    </source>
</evidence>
<evidence type="ECO:0000256" key="3">
    <source>
        <dbReference type="ARBA" id="ARBA00022692"/>
    </source>
</evidence>
<dbReference type="Proteomes" id="UP001190925">
    <property type="component" value="Unassembled WGS sequence"/>
</dbReference>
<feature type="transmembrane region" description="Helical" evidence="6">
    <location>
        <begin position="21"/>
        <end position="41"/>
    </location>
</feature>
<proteinExistence type="predicted"/>
<reference evidence="8 9" key="1">
    <citation type="journal article" date="2018" name="bioRxiv">
        <title>Evidence of independent acquisition and adaption of ultra-small bacteria to human hosts across the highly diverse yet reduced genomes of the phylum Saccharibacteria.</title>
        <authorList>
            <person name="McLean J.S."/>
            <person name="Bor B."/>
            <person name="To T.T."/>
            <person name="Liu Q."/>
            <person name="Kearns K.A."/>
            <person name="Solden L.M."/>
            <person name="Wrighton K.C."/>
            <person name="He X."/>
            <person name="Shi W."/>
        </authorList>
    </citation>
    <scope>NUCLEOTIDE SEQUENCE [LARGE SCALE GENOMIC DNA]</scope>
    <source>
        <strain evidence="8 9">TM7_CMJM_G6_1_HOT_870</strain>
    </source>
</reference>
<keyword evidence="9" id="KW-1185">Reference proteome</keyword>
<evidence type="ECO:0000256" key="6">
    <source>
        <dbReference type="SAM" id="Phobius"/>
    </source>
</evidence>
<comment type="subcellular location">
    <subcellularLocation>
        <location evidence="1">Cell membrane</location>
        <topology evidence="1">Multi-pass membrane protein</topology>
    </subcellularLocation>
</comment>
<feature type="transmembrane region" description="Helical" evidence="6">
    <location>
        <begin position="174"/>
        <end position="196"/>
    </location>
</feature>
<organism evidence="8 9">
    <name type="scientific">Candidatus Nanogingivalis gingivitcus</name>
    <dbReference type="NCBI Taxonomy" id="2171992"/>
    <lineage>
        <taxon>Bacteria</taxon>
        <taxon>Candidatus Saccharimonadota</taxon>
        <taxon>Candidatus Nanosyncoccalia</taxon>
        <taxon>Candidatus Nanogingivales</taxon>
        <taxon>Candidatus Nanogingivalaceae</taxon>
        <taxon>Candidatus Nanogingivalis</taxon>
    </lineage>
</organism>
<feature type="transmembrane region" description="Helical" evidence="6">
    <location>
        <begin position="366"/>
        <end position="388"/>
    </location>
</feature>